<feature type="region of interest" description="Disordered" evidence="1">
    <location>
        <begin position="397"/>
        <end position="426"/>
    </location>
</feature>
<keyword evidence="2" id="KW-0732">Signal</keyword>
<dbReference type="InterPro" id="IPR050491">
    <property type="entry name" value="AmpC-like"/>
</dbReference>
<dbReference type="EMBL" id="JBHTIM010000001">
    <property type="protein sequence ID" value="MFD0780078.1"/>
    <property type="molecule type" value="Genomic_DNA"/>
</dbReference>
<dbReference type="GO" id="GO:0016787">
    <property type="term" value="F:hydrolase activity"/>
    <property type="evidence" value="ECO:0007669"/>
    <property type="project" value="UniProtKB-KW"/>
</dbReference>
<feature type="chain" id="PRO_5045850783" evidence="2">
    <location>
        <begin position="20"/>
        <end position="426"/>
    </location>
</feature>
<accession>A0ABW2ZN77</accession>
<dbReference type="EC" id="3.-.-.-" evidence="4"/>
<organism evidence="4 5">
    <name type="scientific">Microbacterium koreense</name>
    <dbReference type="NCBI Taxonomy" id="323761"/>
    <lineage>
        <taxon>Bacteria</taxon>
        <taxon>Bacillati</taxon>
        <taxon>Actinomycetota</taxon>
        <taxon>Actinomycetes</taxon>
        <taxon>Micrococcales</taxon>
        <taxon>Microbacteriaceae</taxon>
        <taxon>Microbacterium</taxon>
    </lineage>
</organism>
<dbReference type="RefSeq" id="WP_378751774.1">
    <property type="nucleotide sequence ID" value="NZ_JBHSSV010000006.1"/>
</dbReference>
<evidence type="ECO:0000256" key="1">
    <source>
        <dbReference type="SAM" id="MobiDB-lite"/>
    </source>
</evidence>
<evidence type="ECO:0000313" key="5">
    <source>
        <dbReference type="Proteomes" id="UP001597042"/>
    </source>
</evidence>
<gene>
    <name evidence="4" type="ORF">ACFQZV_02045</name>
</gene>
<comment type="caution">
    <text evidence="4">The sequence shown here is derived from an EMBL/GenBank/DDBJ whole genome shotgun (WGS) entry which is preliminary data.</text>
</comment>
<dbReference type="PANTHER" id="PTHR46825:SF7">
    <property type="entry name" value="D-ALANYL-D-ALANINE CARBOXYPEPTIDASE"/>
    <property type="match status" value="1"/>
</dbReference>
<feature type="signal peptide" evidence="2">
    <location>
        <begin position="1"/>
        <end position="19"/>
    </location>
</feature>
<dbReference type="InterPro" id="IPR001466">
    <property type="entry name" value="Beta-lactam-related"/>
</dbReference>
<feature type="domain" description="Beta-lactamase-related" evidence="3">
    <location>
        <begin position="52"/>
        <end position="382"/>
    </location>
</feature>
<dbReference type="Pfam" id="PF00144">
    <property type="entry name" value="Beta-lactamase"/>
    <property type="match status" value="1"/>
</dbReference>
<dbReference type="Proteomes" id="UP001597042">
    <property type="component" value="Unassembled WGS sequence"/>
</dbReference>
<evidence type="ECO:0000313" key="4">
    <source>
        <dbReference type="EMBL" id="MFD0780078.1"/>
    </source>
</evidence>
<dbReference type="SUPFAM" id="SSF56601">
    <property type="entry name" value="beta-lactamase/transpeptidase-like"/>
    <property type="match status" value="1"/>
</dbReference>
<dbReference type="PROSITE" id="PS51257">
    <property type="entry name" value="PROKAR_LIPOPROTEIN"/>
    <property type="match status" value="1"/>
</dbReference>
<protein>
    <submittedName>
        <fullName evidence="4">Serine hydrolase domain-containing protein</fullName>
        <ecNumber evidence="4">3.-.-.-</ecNumber>
    </submittedName>
</protein>
<evidence type="ECO:0000259" key="3">
    <source>
        <dbReference type="Pfam" id="PF00144"/>
    </source>
</evidence>
<proteinExistence type="predicted"/>
<sequence length="426" mass="43920">MRKLTQRVAGVVAAATAFALVVTGCSADTSVEIDTPAQAEGSFSGDMLTEFEAAVDQAMLASGASGAIVGVWAPWSGSWVEGIGTQSPEDSTPVTTDMQFRIAALTRPMTCDVLYGVAADGLVSLDDTVNTYVAGVPDLANVTLEQLCESTSGIGSYTPQLAGEFASNPDRVWNPRELASYGLGKERTTEPGAAYVSSDAGYLLLGLALERATSKSAATLIEEYVTEPLDLEATSLPAASPAVPGPGTALRGNLAVENEEGVLDCTNPLDVSELSSSIGFTDSGVVSNINDLGRYTQALAANSLIAPEFAEERFADPLARSTRGTSWYTTRGGALMAGSLVGYHGSIAGYATAAYSDPETGLTVAVVLNSSLEGELPARNLAWELAALASKAPAADGQTAPELGFPWTPEQFHAGDADQASCAPEA</sequence>
<keyword evidence="5" id="KW-1185">Reference proteome</keyword>
<reference evidence="5" key="1">
    <citation type="journal article" date="2019" name="Int. J. Syst. Evol. Microbiol.">
        <title>The Global Catalogue of Microorganisms (GCM) 10K type strain sequencing project: providing services to taxonomists for standard genome sequencing and annotation.</title>
        <authorList>
            <consortium name="The Broad Institute Genomics Platform"/>
            <consortium name="The Broad Institute Genome Sequencing Center for Infectious Disease"/>
            <person name="Wu L."/>
            <person name="Ma J."/>
        </authorList>
    </citation>
    <scope>NUCLEOTIDE SEQUENCE [LARGE SCALE GENOMIC DNA]</scope>
    <source>
        <strain evidence="5">CCUG 50754</strain>
    </source>
</reference>
<name>A0ABW2ZN77_9MICO</name>
<dbReference type="PANTHER" id="PTHR46825">
    <property type="entry name" value="D-ALANYL-D-ALANINE-CARBOXYPEPTIDASE/ENDOPEPTIDASE AMPH"/>
    <property type="match status" value="1"/>
</dbReference>
<keyword evidence="4" id="KW-0378">Hydrolase</keyword>
<evidence type="ECO:0000256" key="2">
    <source>
        <dbReference type="SAM" id="SignalP"/>
    </source>
</evidence>
<dbReference type="Gene3D" id="3.40.710.10">
    <property type="entry name" value="DD-peptidase/beta-lactamase superfamily"/>
    <property type="match status" value="1"/>
</dbReference>
<dbReference type="InterPro" id="IPR012338">
    <property type="entry name" value="Beta-lactam/transpept-like"/>
</dbReference>